<dbReference type="STRING" id="1054147.F4Q492"/>
<dbReference type="PANTHER" id="PTHR12860">
    <property type="entry name" value="SIGNAL RECOGNITION PARTICLE 68 KDA PROTEIN"/>
    <property type="match status" value="1"/>
</dbReference>
<comment type="similarity">
    <text evidence="3 10">Belongs to the SRP68 family.</text>
</comment>
<evidence type="ECO:0000256" key="3">
    <source>
        <dbReference type="ARBA" id="ARBA00009352"/>
    </source>
</evidence>
<dbReference type="InterPro" id="IPR038253">
    <property type="entry name" value="SRP68_N_sf"/>
</dbReference>
<comment type="function">
    <text evidence="10">Component of the signal recognition particle (SRP) complex, a ribonucleoprotein complex that mediates the cotranslational targeting of secretory and membrane proteins to the endoplasmic reticulum (ER). The SRP complex interacts with the signal sequence in nascent secretory and membrane proteins and directs them to the membrane of the ER.</text>
</comment>
<dbReference type="KEGG" id="dfa:DFA_08794"/>
<keyword evidence="4 10" id="KW-0963">Cytoplasm</keyword>
<evidence type="ECO:0000313" key="11">
    <source>
        <dbReference type="EMBL" id="EGG17794.1"/>
    </source>
</evidence>
<proteinExistence type="inferred from homology"/>
<accession>F4Q492</accession>
<evidence type="ECO:0000256" key="5">
    <source>
        <dbReference type="ARBA" id="ARBA00022884"/>
    </source>
</evidence>
<dbReference type="GO" id="GO:0030942">
    <property type="term" value="F:endoplasmic reticulum signal peptide binding"/>
    <property type="evidence" value="ECO:0007669"/>
    <property type="project" value="InterPro"/>
</dbReference>
<evidence type="ECO:0000256" key="6">
    <source>
        <dbReference type="ARBA" id="ARBA00023135"/>
    </source>
</evidence>
<evidence type="ECO:0000256" key="9">
    <source>
        <dbReference type="ARBA" id="ARBA00029498"/>
    </source>
</evidence>
<dbReference type="RefSeq" id="XP_004356278.1">
    <property type="nucleotide sequence ID" value="XM_004356225.1"/>
</dbReference>
<evidence type="ECO:0000256" key="8">
    <source>
        <dbReference type="ARBA" id="ARBA00023274"/>
    </source>
</evidence>
<keyword evidence="6 10" id="KW-0733">Signal recognition particle</keyword>
<dbReference type="GO" id="GO:0005730">
    <property type="term" value="C:nucleolus"/>
    <property type="evidence" value="ECO:0007669"/>
    <property type="project" value="UniProtKB-SubCell"/>
</dbReference>
<comment type="subcellular location">
    <subcellularLocation>
        <location evidence="1 10">Cytoplasm</location>
    </subcellularLocation>
    <subcellularLocation>
        <location evidence="2">Nucleus</location>
        <location evidence="2">Nucleolus</location>
    </subcellularLocation>
</comment>
<dbReference type="CDD" id="cd15481">
    <property type="entry name" value="SRP68-RBD"/>
    <property type="match status" value="1"/>
</dbReference>
<dbReference type="Proteomes" id="UP000007797">
    <property type="component" value="Unassembled WGS sequence"/>
</dbReference>
<evidence type="ECO:0000256" key="10">
    <source>
        <dbReference type="PIRNR" id="PIRNR038995"/>
    </source>
</evidence>
<dbReference type="GO" id="GO:0005047">
    <property type="term" value="F:signal recognition particle binding"/>
    <property type="evidence" value="ECO:0007669"/>
    <property type="project" value="InterPro"/>
</dbReference>
<dbReference type="AlphaFoldDB" id="F4Q492"/>
<name>F4Q492_CACFS</name>
<evidence type="ECO:0000256" key="7">
    <source>
        <dbReference type="ARBA" id="ARBA00023242"/>
    </source>
</evidence>
<evidence type="ECO:0000313" key="12">
    <source>
        <dbReference type="Proteomes" id="UP000007797"/>
    </source>
</evidence>
<dbReference type="PANTHER" id="PTHR12860:SF0">
    <property type="entry name" value="SIGNAL RECOGNITION PARTICLE SUBUNIT SRP68"/>
    <property type="match status" value="1"/>
</dbReference>
<dbReference type="OrthoDB" id="10255118at2759"/>
<evidence type="ECO:0000256" key="4">
    <source>
        <dbReference type="ARBA" id="ARBA00022490"/>
    </source>
</evidence>
<reference evidence="12" key="1">
    <citation type="journal article" date="2011" name="Genome Res.">
        <title>Phylogeny-wide analysis of social amoeba genomes highlights ancient origins for complex intercellular communication.</title>
        <authorList>
            <person name="Heidel A.J."/>
            <person name="Lawal H.M."/>
            <person name="Felder M."/>
            <person name="Schilde C."/>
            <person name="Helps N.R."/>
            <person name="Tunggal B."/>
            <person name="Rivero F."/>
            <person name="John U."/>
            <person name="Schleicher M."/>
            <person name="Eichinger L."/>
            <person name="Platzer M."/>
            <person name="Noegel A.A."/>
            <person name="Schaap P."/>
            <person name="Gloeckner G."/>
        </authorList>
    </citation>
    <scope>NUCLEOTIDE SEQUENCE [LARGE SCALE GENOMIC DNA]</scope>
    <source>
        <strain evidence="12">SH3</strain>
    </source>
</reference>
<dbReference type="PIRSF" id="PIRSF038995">
    <property type="entry name" value="SRP68"/>
    <property type="match status" value="1"/>
</dbReference>
<evidence type="ECO:0000256" key="2">
    <source>
        <dbReference type="ARBA" id="ARBA00004604"/>
    </source>
</evidence>
<dbReference type="Gene3D" id="1.10.3450.40">
    <property type="entry name" value="Signal recognition particle, SRP68 subunit, RNA-binding domain"/>
    <property type="match status" value="1"/>
</dbReference>
<keyword evidence="12" id="KW-1185">Reference proteome</keyword>
<dbReference type="Pfam" id="PF16969">
    <property type="entry name" value="SRP68"/>
    <property type="match status" value="1"/>
</dbReference>
<dbReference type="GO" id="GO:0005786">
    <property type="term" value="C:signal recognition particle, endoplasmic reticulum targeting"/>
    <property type="evidence" value="ECO:0007669"/>
    <property type="project" value="UniProtKB-KW"/>
</dbReference>
<dbReference type="GeneID" id="14869372"/>
<keyword evidence="7" id="KW-0539">Nucleus</keyword>
<dbReference type="GO" id="GO:0008312">
    <property type="term" value="F:7S RNA binding"/>
    <property type="evidence" value="ECO:0007669"/>
    <property type="project" value="InterPro"/>
</dbReference>
<gene>
    <name evidence="11" type="primary">srp68</name>
    <name evidence="11" type="ORF">DFA_08794</name>
</gene>
<evidence type="ECO:0000256" key="1">
    <source>
        <dbReference type="ARBA" id="ARBA00004496"/>
    </source>
</evidence>
<keyword evidence="8 10" id="KW-0687">Ribonucleoprotein</keyword>
<dbReference type="EMBL" id="GL883021">
    <property type="protein sequence ID" value="EGG17794.1"/>
    <property type="molecule type" value="Genomic_DNA"/>
</dbReference>
<dbReference type="InterPro" id="IPR034652">
    <property type="entry name" value="SRP68-RBD"/>
</dbReference>
<dbReference type="GO" id="GO:0006614">
    <property type="term" value="P:SRP-dependent cotranslational protein targeting to membrane"/>
    <property type="evidence" value="ECO:0007669"/>
    <property type="project" value="InterPro"/>
</dbReference>
<sequence length="574" mass="66837">MEGGSETPKLKLDIINISQTSQIQFGLRTEDYQRYRQYLTRRLLRVRKALKTSLGKKVYQNKINDPKNVIDARYLLIVLLKTERAWAYAMDLKKQDEQEDAPRKHHHMERRFLKAEKHALQLEKFCVATCDDYTIAEAQAYAASIKAARYTNIQQWVQARDENIVAKAIFELLIEIGDSSLKQIYEKKIEESQTIDRYCQYNLRHAGNIPDPINTNDLISNIKSKLSKNIQNKETSLPMETITWRSKQIKVSEKVRTQMVTYDSIEKEFNKITGDHLKRYPYFDKMIAQLIQIERVIKNDFINIERQNIKSKSVKSEIELENQKTLLSFVVYHKMKYLYERNQILSKIFFRFLNGEKSQEDLSISRKKKKVGVQDLVRIYGDQIKIFTSMVDNRPDTSSSASSLVASKDNEAQLLLLRSYRIYFIGLNLLAAKKWSETNATIEKILSNVQQIKKITKSQDIVKSATDLEDLVNKVKSQIHANAFMEQLSTNEDLKNQMNSLTIQSSEKSKDLLSGIENYDASFLEEKKLVEYPPQLQPTTTKPMFFDLAFNSCEFPSLENRKKAQSKGLFGFWK</sequence>
<keyword evidence="5 10" id="KW-0694">RNA-binding</keyword>
<dbReference type="OMA" id="DERFIHI"/>
<protein>
    <recommendedName>
        <fullName evidence="9 10">Signal recognition particle subunit SRP68</fullName>
        <shortName evidence="10">SRP68</shortName>
    </recommendedName>
</protein>
<organism evidence="11 12">
    <name type="scientific">Cavenderia fasciculata</name>
    <name type="common">Slime mold</name>
    <name type="synonym">Dictyostelium fasciculatum</name>
    <dbReference type="NCBI Taxonomy" id="261658"/>
    <lineage>
        <taxon>Eukaryota</taxon>
        <taxon>Amoebozoa</taxon>
        <taxon>Evosea</taxon>
        <taxon>Eumycetozoa</taxon>
        <taxon>Dictyostelia</taxon>
        <taxon>Acytosteliales</taxon>
        <taxon>Cavenderiaceae</taxon>
        <taxon>Cavenderia</taxon>
    </lineage>
</organism>
<dbReference type="InterPro" id="IPR026258">
    <property type="entry name" value="SRP68"/>
</dbReference>